<comment type="caution">
    <text evidence="1">The sequence shown here is derived from an EMBL/GenBank/DDBJ whole genome shotgun (WGS) entry which is preliminary data.</text>
</comment>
<sequence length="306" mass="34124">MKIIFTVLFGLLSMYDVFSQELSTRRRAHETTSSGAGEVSTPYHDAQGFESMDDCQATGCPCCIFMHGASSDGSAAALTVCQTDGLESEDVEDIWGISETVTIAGLSFNIFNANTAQSAIIQEVLSVLPPFYLEAVPQNIRIGDPLHGTIQTSPTASMHTVTDHSGHSREILKGDQYEETIGGGSRRCSQINDAYEYIILHPLTFTIASENPRMTLLHEIGHFVDREFAISDHQIRAHRSEFRGYLTSYRGDSRGNDEVIAQGIMYYFLQKYWLRGVRRTATRILPSPRFPAWLRDIIQADIDSRS</sequence>
<evidence type="ECO:0000313" key="2">
    <source>
        <dbReference type="Proteomes" id="UP000808337"/>
    </source>
</evidence>
<proteinExistence type="predicted"/>
<gene>
    <name evidence="1" type="ORF">IPP15_21595</name>
</gene>
<dbReference type="Proteomes" id="UP000808337">
    <property type="component" value="Unassembled WGS sequence"/>
</dbReference>
<evidence type="ECO:0000313" key="1">
    <source>
        <dbReference type="EMBL" id="MBK9984923.1"/>
    </source>
</evidence>
<protein>
    <submittedName>
        <fullName evidence="1">Uncharacterized protein</fullName>
    </submittedName>
</protein>
<dbReference type="EMBL" id="JADKGY010000032">
    <property type="protein sequence ID" value="MBK9984923.1"/>
    <property type="molecule type" value="Genomic_DNA"/>
</dbReference>
<dbReference type="AlphaFoldDB" id="A0A9D7SZQ3"/>
<organism evidence="1 2">
    <name type="scientific">Candidatus Opimibacter skivensis</name>
    <dbReference type="NCBI Taxonomy" id="2982028"/>
    <lineage>
        <taxon>Bacteria</taxon>
        <taxon>Pseudomonadati</taxon>
        <taxon>Bacteroidota</taxon>
        <taxon>Saprospiria</taxon>
        <taxon>Saprospirales</taxon>
        <taxon>Saprospiraceae</taxon>
        <taxon>Candidatus Opimibacter</taxon>
    </lineage>
</organism>
<reference evidence="1 2" key="1">
    <citation type="submission" date="2020-10" db="EMBL/GenBank/DDBJ databases">
        <title>Connecting structure to function with the recovery of over 1000 high-quality activated sludge metagenome-assembled genomes encoding full-length rRNA genes using long-read sequencing.</title>
        <authorList>
            <person name="Singleton C.M."/>
            <person name="Petriglieri F."/>
            <person name="Kristensen J.M."/>
            <person name="Kirkegaard R.H."/>
            <person name="Michaelsen T.Y."/>
            <person name="Andersen M.H."/>
            <person name="Karst S.M."/>
            <person name="Dueholm M.S."/>
            <person name="Nielsen P.H."/>
            <person name="Albertsen M."/>
        </authorList>
    </citation>
    <scope>NUCLEOTIDE SEQUENCE [LARGE SCALE GENOMIC DNA]</scope>
    <source>
        <strain evidence="1">Ribe_18-Q3-R11-54_MAXAC.273</strain>
    </source>
</reference>
<accession>A0A9D7SZQ3</accession>
<name>A0A9D7SZQ3_9BACT</name>